<keyword evidence="2" id="KW-0472">Membrane</keyword>
<gene>
    <name evidence="3" type="ORF">DSTB1V02_LOCUS3734</name>
</gene>
<evidence type="ECO:0000313" key="3">
    <source>
        <dbReference type="EMBL" id="CAD7243823.1"/>
    </source>
</evidence>
<reference evidence="3" key="1">
    <citation type="submission" date="2020-11" db="EMBL/GenBank/DDBJ databases">
        <authorList>
            <person name="Tran Van P."/>
        </authorList>
    </citation>
    <scope>NUCLEOTIDE SEQUENCE</scope>
</reference>
<feature type="region of interest" description="Disordered" evidence="1">
    <location>
        <begin position="1"/>
        <end position="47"/>
    </location>
</feature>
<dbReference type="EMBL" id="LR900023">
    <property type="protein sequence ID" value="CAD7243823.1"/>
    <property type="molecule type" value="Genomic_DNA"/>
</dbReference>
<dbReference type="EMBL" id="CAJPEV010000506">
    <property type="protein sequence ID" value="CAG0885946.1"/>
    <property type="molecule type" value="Genomic_DNA"/>
</dbReference>
<evidence type="ECO:0000256" key="2">
    <source>
        <dbReference type="SAM" id="Phobius"/>
    </source>
</evidence>
<evidence type="ECO:0000256" key="1">
    <source>
        <dbReference type="SAM" id="MobiDB-lite"/>
    </source>
</evidence>
<dbReference type="AlphaFoldDB" id="A0A7R9A2L9"/>
<protein>
    <submittedName>
        <fullName evidence="3">Uncharacterized protein</fullName>
    </submittedName>
</protein>
<evidence type="ECO:0000313" key="4">
    <source>
        <dbReference type="Proteomes" id="UP000677054"/>
    </source>
</evidence>
<accession>A0A7R9A2L9</accession>
<keyword evidence="2" id="KW-0812">Transmembrane</keyword>
<dbReference type="Proteomes" id="UP000677054">
    <property type="component" value="Unassembled WGS sequence"/>
</dbReference>
<organism evidence="3">
    <name type="scientific">Darwinula stevensoni</name>
    <dbReference type="NCBI Taxonomy" id="69355"/>
    <lineage>
        <taxon>Eukaryota</taxon>
        <taxon>Metazoa</taxon>
        <taxon>Ecdysozoa</taxon>
        <taxon>Arthropoda</taxon>
        <taxon>Crustacea</taxon>
        <taxon>Oligostraca</taxon>
        <taxon>Ostracoda</taxon>
        <taxon>Podocopa</taxon>
        <taxon>Podocopida</taxon>
        <taxon>Darwinulocopina</taxon>
        <taxon>Darwinuloidea</taxon>
        <taxon>Darwinulidae</taxon>
        <taxon>Darwinula</taxon>
    </lineage>
</organism>
<sequence length="148" mass="16087">MEGDGGRRAGEGEARKRPSGDVIPFSPSQRRRDSSSATGSVGIPGDKCDGTLLPTLFEASMAHSKDYNGPHSHPLDGSKDIFLYVAVVMVFYVLIVLIILGARYHQKRYEAPPEEPQHLVLYDDLTNTTVQADSRLSEEVAPSPSCSV</sequence>
<keyword evidence="4" id="KW-1185">Reference proteome</keyword>
<feature type="compositionally biased region" description="Basic and acidic residues" evidence="1">
    <location>
        <begin position="1"/>
        <end position="19"/>
    </location>
</feature>
<proteinExistence type="predicted"/>
<keyword evidence="2" id="KW-1133">Transmembrane helix</keyword>
<feature type="transmembrane region" description="Helical" evidence="2">
    <location>
        <begin position="81"/>
        <end position="100"/>
    </location>
</feature>
<name>A0A7R9A2L9_9CRUS</name>